<dbReference type="SUPFAM" id="SSF52266">
    <property type="entry name" value="SGNH hydrolase"/>
    <property type="match status" value="2"/>
</dbReference>
<reference evidence="2" key="1">
    <citation type="journal article" date="2019" name="Int. J. Syst. Evol. Microbiol.">
        <title>The Global Catalogue of Microorganisms (GCM) 10K type strain sequencing project: providing services to taxonomists for standard genome sequencing and annotation.</title>
        <authorList>
            <consortium name="The Broad Institute Genomics Platform"/>
            <consortium name="The Broad Institute Genome Sequencing Center for Infectious Disease"/>
            <person name="Wu L."/>
            <person name="Ma J."/>
        </authorList>
    </citation>
    <scope>NUCLEOTIDE SEQUENCE [LARGE SCALE GENOMIC DNA]</scope>
    <source>
        <strain evidence="2">JCM 18198</strain>
    </source>
</reference>
<dbReference type="GO" id="GO:0016787">
    <property type="term" value="F:hydrolase activity"/>
    <property type="evidence" value="ECO:0007669"/>
    <property type="project" value="UniProtKB-KW"/>
</dbReference>
<organism evidence="1 2">
    <name type="scientific">Flavobacterium hankyongi</name>
    <dbReference type="NCBI Taxonomy" id="1176532"/>
    <lineage>
        <taxon>Bacteria</taxon>
        <taxon>Pseudomonadati</taxon>
        <taxon>Bacteroidota</taxon>
        <taxon>Flavobacteriia</taxon>
        <taxon>Flavobacteriales</taxon>
        <taxon>Flavobacteriaceae</taxon>
        <taxon>Flavobacterium</taxon>
    </lineage>
</organism>
<name>A0ABP8ZPN9_9FLAO</name>
<dbReference type="InterPro" id="IPR036514">
    <property type="entry name" value="SGNH_hydro_sf"/>
</dbReference>
<dbReference type="RefSeq" id="WP_264543854.1">
    <property type="nucleotide sequence ID" value="NZ_BAABIP010000007.1"/>
</dbReference>
<keyword evidence="2" id="KW-1185">Reference proteome</keyword>
<accession>A0ABP8ZPN9</accession>
<gene>
    <name evidence="1" type="ORF">GCM10023230_09840</name>
</gene>
<evidence type="ECO:0000313" key="1">
    <source>
        <dbReference type="EMBL" id="GAA4762548.1"/>
    </source>
</evidence>
<dbReference type="Gene3D" id="3.40.50.1110">
    <property type="entry name" value="SGNH hydrolase"/>
    <property type="match status" value="2"/>
</dbReference>
<sequence length="522" mass="54519">MVKNIKWLLFASLSIVACNDDDTTVADEPVTAGSANFAKYVALGDSFAAGFSDGALFKKGQLNSYPEILAGQFKQVGGGAFASPLCGDDNIGGLLFMGTPIQSSRNVILGLNPDKTPNIGPLPVAPVNEVTAHLTGSFNNMGVPGAKSYHLAFAGYGNTAGVPSGAANPYFARFSSAASTSILADALTQQPTFFSLWIGGNDVLSYATSGGIGVDQTGNMNPATYGGNDITDPTVFANVYNGLATQLVTGGRKGVVANLPYVSTLPFFTTVPTNPIPARPAAEAAQLNQLFGAINSITTAMSLPKRFSTISVDDNNTTTVEAANPLLIVDETLTDLSAQITAALTPSFGPTTAAYLGNLYGRARHARNTVGNRDYILLTTRGLITPPNNIQPGAPAPFNARGVTYPLQDAQVLTADEASKIKVATDTYNVAIKTAADANGLAFVDAKTVMERLVNGGIRFGNYHMSASFVTGGVFSLDGIHPGARGYAMIANEFMKAINAKYGSTFKEVDLGQYQIQYPASL</sequence>
<proteinExistence type="predicted"/>
<protein>
    <submittedName>
        <fullName evidence="1">SGNH/GDSL hydrolase family protein</fullName>
    </submittedName>
</protein>
<dbReference type="PROSITE" id="PS51257">
    <property type="entry name" value="PROKAR_LIPOPROTEIN"/>
    <property type="match status" value="1"/>
</dbReference>
<dbReference type="EMBL" id="BAABIP010000007">
    <property type="protein sequence ID" value="GAA4762548.1"/>
    <property type="molecule type" value="Genomic_DNA"/>
</dbReference>
<keyword evidence="1" id="KW-0378">Hydrolase</keyword>
<comment type="caution">
    <text evidence="1">The sequence shown here is derived from an EMBL/GenBank/DDBJ whole genome shotgun (WGS) entry which is preliminary data.</text>
</comment>
<evidence type="ECO:0000313" key="2">
    <source>
        <dbReference type="Proteomes" id="UP001500141"/>
    </source>
</evidence>
<dbReference type="Proteomes" id="UP001500141">
    <property type="component" value="Unassembled WGS sequence"/>
</dbReference>